<keyword evidence="6 9" id="KW-0822">Tryptophan biosynthesis</keyword>
<evidence type="ECO:0000256" key="5">
    <source>
        <dbReference type="ARBA" id="ARBA00022605"/>
    </source>
</evidence>
<evidence type="ECO:0000256" key="1">
    <source>
        <dbReference type="ARBA" id="ARBA00001164"/>
    </source>
</evidence>
<feature type="domain" description="N-(5'phosphoribosyl) anthranilate isomerase (PRAI)" evidence="10">
    <location>
        <begin position="4"/>
        <end position="209"/>
    </location>
</feature>
<dbReference type="Gene3D" id="3.20.20.70">
    <property type="entry name" value="Aldolase class I"/>
    <property type="match status" value="1"/>
</dbReference>
<reference evidence="11" key="1">
    <citation type="journal article" date="2015" name="ISME J.">
        <title>Aquifer environment selects for microbial species cohorts in sediment and groundwater.</title>
        <authorList>
            <person name="Hug L.A."/>
            <person name="Thomas B.C."/>
            <person name="Brown C.T."/>
            <person name="Frischkorn K.R."/>
            <person name="Williams K.H."/>
            <person name="Tringe S.G."/>
            <person name="Banfield J.F."/>
        </authorList>
    </citation>
    <scope>NUCLEOTIDE SEQUENCE</scope>
</reference>
<evidence type="ECO:0000259" key="10">
    <source>
        <dbReference type="Pfam" id="PF00697"/>
    </source>
</evidence>
<dbReference type="PANTHER" id="PTHR42894">
    <property type="entry name" value="N-(5'-PHOSPHORIBOSYL)ANTHRANILATE ISOMERASE"/>
    <property type="match status" value="1"/>
</dbReference>
<dbReference type="GO" id="GO:0000162">
    <property type="term" value="P:L-tryptophan biosynthetic process"/>
    <property type="evidence" value="ECO:0007669"/>
    <property type="project" value="UniProtKB-UniRule"/>
</dbReference>
<comment type="pathway">
    <text evidence="2 9">Amino-acid biosynthesis; L-tryptophan biosynthesis; L-tryptophan from chorismate: step 3/5.</text>
</comment>
<dbReference type="InterPro" id="IPR044643">
    <property type="entry name" value="TrpF_fam"/>
</dbReference>
<accession>A0A0H4T3W2</accession>
<evidence type="ECO:0000256" key="9">
    <source>
        <dbReference type="HAMAP-Rule" id="MF_00135"/>
    </source>
</evidence>
<dbReference type="HAMAP" id="MF_00135">
    <property type="entry name" value="PRAI"/>
    <property type="match status" value="1"/>
</dbReference>
<comment type="similarity">
    <text evidence="9">Belongs to the TrpF family.</text>
</comment>
<dbReference type="InterPro" id="IPR013785">
    <property type="entry name" value="Aldolase_TIM"/>
</dbReference>
<keyword evidence="8 9" id="KW-0413">Isomerase</keyword>
<evidence type="ECO:0000256" key="4">
    <source>
        <dbReference type="ARBA" id="ARBA00022272"/>
    </source>
</evidence>
<protein>
    <recommendedName>
        <fullName evidence="4 9">N-(5'-phosphoribosyl)anthranilate isomerase</fullName>
        <shortName evidence="9">PRAI</shortName>
        <ecNumber evidence="3 9">5.3.1.24</ecNumber>
    </recommendedName>
</protein>
<dbReference type="Pfam" id="PF00697">
    <property type="entry name" value="PRAI"/>
    <property type="match status" value="1"/>
</dbReference>
<comment type="catalytic activity">
    <reaction evidence="1 9">
        <text>N-(5-phospho-beta-D-ribosyl)anthranilate = 1-(2-carboxyphenylamino)-1-deoxy-D-ribulose 5-phosphate</text>
        <dbReference type="Rhea" id="RHEA:21540"/>
        <dbReference type="ChEBI" id="CHEBI:18277"/>
        <dbReference type="ChEBI" id="CHEBI:58613"/>
        <dbReference type="EC" id="5.3.1.24"/>
    </reaction>
</comment>
<dbReference type="EC" id="5.3.1.24" evidence="3 9"/>
<dbReference type="InterPro" id="IPR001240">
    <property type="entry name" value="PRAI_dom"/>
</dbReference>
<keyword evidence="7 9" id="KW-0057">Aromatic amino acid biosynthesis</keyword>
<organism evidence="11">
    <name type="scientific">uncultured delta proteobacterium Rifle_16ft_4_minimus_184</name>
    <dbReference type="NCBI Taxonomy" id="1665175"/>
    <lineage>
        <taxon>Bacteria</taxon>
        <taxon>Deltaproteobacteria</taxon>
        <taxon>environmental samples</taxon>
    </lineage>
</organism>
<dbReference type="AlphaFoldDB" id="A0A0H4T3W2"/>
<evidence type="ECO:0000256" key="8">
    <source>
        <dbReference type="ARBA" id="ARBA00023235"/>
    </source>
</evidence>
<sequence>MFRIKICGVTRPEDAAYAVGCGAEAIGINFFRGSPRFVPAAAAREIVRSVADRADVVGVFVNEPPEAIVALCGRLGIRRVQLHGDEPPGDASRIPLWRMKAVHARETADLPSLLAYPCDAFLLDAGGKETYGGTGRALAWETLAERFPGVAGREGSGSTGRPWVLAGGLTPENVERAIIAARPFGVDVASGVESSPGRKDKAKVKSFIEHAKSGFRIAKT</sequence>
<dbReference type="UniPathway" id="UPA00035">
    <property type="reaction ID" value="UER00042"/>
</dbReference>
<keyword evidence="5 9" id="KW-0028">Amino-acid biosynthesis</keyword>
<dbReference type="InterPro" id="IPR011060">
    <property type="entry name" value="RibuloseP-bd_barrel"/>
</dbReference>
<proteinExistence type="inferred from homology"/>
<dbReference type="EMBL" id="KT006965">
    <property type="protein sequence ID" value="AKQ01405.1"/>
    <property type="molecule type" value="Genomic_DNA"/>
</dbReference>
<dbReference type="CDD" id="cd00405">
    <property type="entry name" value="PRAI"/>
    <property type="match status" value="1"/>
</dbReference>
<name>A0A0H4T3W2_9DELT</name>
<dbReference type="PANTHER" id="PTHR42894:SF1">
    <property type="entry name" value="N-(5'-PHOSPHORIBOSYL)ANTHRANILATE ISOMERASE"/>
    <property type="match status" value="1"/>
</dbReference>
<evidence type="ECO:0000256" key="7">
    <source>
        <dbReference type="ARBA" id="ARBA00023141"/>
    </source>
</evidence>
<evidence type="ECO:0000256" key="2">
    <source>
        <dbReference type="ARBA" id="ARBA00004664"/>
    </source>
</evidence>
<dbReference type="GO" id="GO:0004640">
    <property type="term" value="F:phosphoribosylanthranilate isomerase activity"/>
    <property type="evidence" value="ECO:0007669"/>
    <property type="project" value="UniProtKB-UniRule"/>
</dbReference>
<evidence type="ECO:0000256" key="6">
    <source>
        <dbReference type="ARBA" id="ARBA00022822"/>
    </source>
</evidence>
<dbReference type="SUPFAM" id="SSF51366">
    <property type="entry name" value="Ribulose-phoshate binding barrel"/>
    <property type="match status" value="1"/>
</dbReference>
<evidence type="ECO:0000256" key="3">
    <source>
        <dbReference type="ARBA" id="ARBA00012572"/>
    </source>
</evidence>
<gene>
    <name evidence="9" type="primary">trpF</name>
</gene>
<evidence type="ECO:0000313" key="11">
    <source>
        <dbReference type="EMBL" id="AKQ01405.1"/>
    </source>
</evidence>